<reference evidence="2" key="1">
    <citation type="journal article" date="2014" name="Int. J. Syst. Evol. Microbiol.">
        <title>Complete genome sequence of Corynebacterium casei LMG S-19264T (=DSM 44701T), isolated from a smear-ripened cheese.</title>
        <authorList>
            <consortium name="US DOE Joint Genome Institute (JGI-PGF)"/>
            <person name="Walter F."/>
            <person name="Albersmeier A."/>
            <person name="Kalinowski J."/>
            <person name="Ruckert C."/>
        </authorList>
    </citation>
    <scope>NUCLEOTIDE SEQUENCE</scope>
    <source>
        <strain evidence="2">KCTC 42651</strain>
    </source>
</reference>
<dbReference type="PANTHER" id="PTHR47572:SF5">
    <property type="entry name" value="BLR2277 PROTEIN"/>
    <property type="match status" value="1"/>
</dbReference>
<comment type="caution">
    <text evidence="2">The sequence shown here is derived from an EMBL/GenBank/DDBJ whole genome shotgun (WGS) entry which is preliminary data.</text>
</comment>
<dbReference type="InterPro" id="IPR011042">
    <property type="entry name" value="6-blade_b-propeller_TolB-like"/>
</dbReference>
<gene>
    <name evidence="2" type="ORF">GCM10017083_10080</name>
</gene>
<dbReference type="PANTHER" id="PTHR47572">
    <property type="entry name" value="LIPOPROTEIN-RELATED"/>
    <property type="match status" value="1"/>
</dbReference>
<feature type="domain" description="SMP-30/Gluconolactonase/LRE-like region" evidence="1">
    <location>
        <begin position="12"/>
        <end position="285"/>
    </location>
</feature>
<accession>A0A919CPK9</accession>
<dbReference type="RefSeq" id="WP_189987840.1">
    <property type="nucleotide sequence ID" value="NZ_BMZS01000002.1"/>
</dbReference>
<dbReference type="Proteomes" id="UP000630353">
    <property type="component" value="Unassembled WGS sequence"/>
</dbReference>
<dbReference type="EMBL" id="BMZS01000002">
    <property type="protein sequence ID" value="GHD43653.1"/>
    <property type="molecule type" value="Genomic_DNA"/>
</dbReference>
<protein>
    <recommendedName>
        <fullName evidence="1">SMP-30/Gluconolactonase/LRE-like region domain-containing protein</fullName>
    </recommendedName>
</protein>
<organism evidence="2 3">
    <name type="scientific">Thalassobaculum fulvum</name>
    <dbReference type="NCBI Taxonomy" id="1633335"/>
    <lineage>
        <taxon>Bacteria</taxon>
        <taxon>Pseudomonadati</taxon>
        <taxon>Pseudomonadota</taxon>
        <taxon>Alphaproteobacteria</taxon>
        <taxon>Rhodospirillales</taxon>
        <taxon>Thalassobaculaceae</taxon>
        <taxon>Thalassobaculum</taxon>
    </lineage>
</organism>
<proteinExistence type="predicted"/>
<evidence type="ECO:0000313" key="2">
    <source>
        <dbReference type="EMBL" id="GHD43653.1"/>
    </source>
</evidence>
<reference evidence="2" key="2">
    <citation type="submission" date="2020-09" db="EMBL/GenBank/DDBJ databases">
        <authorList>
            <person name="Sun Q."/>
            <person name="Kim S."/>
        </authorList>
    </citation>
    <scope>NUCLEOTIDE SEQUENCE</scope>
    <source>
        <strain evidence="2">KCTC 42651</strain>
    </source>
</reference>
<dbReference type="InterPro" id="IPR051262">
    <property type="entry name" value="SMP-30/CGR1_Lactonase"/>
</dbReference>
<evidence type="ECO:0000313" key="3">
    <source>
        <dbReference type="Proteomes" id="UP000630353"/>
    </source>
</evidence>
<sequence>MTLRTIAEGLQFPEGPIALPDGSVLVVEIGRRTLTRCWPDGRKEIVAETGGGPNGAAMGPDGKVYICNNGGFEFHVDPETGHHRTIGQAKDYSGGRIERVDLKTGTVEVLFTECGGHPLKGPNDLVFDRTGGLWFTDLGKMRERDSDRGGVYYCRPDTGLIKEAIYPMVMPNGIGLSPDEKTLYVAETEGGRLWAYEITGEGEVAKLPFPSPNGGRLVACDAGFRRFDSLAVERGGAICVATLGTGGVTVASPATGTFEFHPMPDSYCTNIAFGGPGLRTAFITLSITGRLVAMEWPRPGLPLNFLNEGANA</sequence>
<dbReference type="AlphaFoldDB" id="A0A919CPK9"/>
<name>A0A919CPK9_9PROT</name>
<dbReference type="SUPFAM" id="SSF63829">
    <property type="entry name" value="Calcium-dependent phosphotriesterase"/>
    <property type="match status" value="1"/>
</dbReference>
<dbReference type="Pfam" id="PF08450">
    <property type="entry name" value="SGL"/>
    <property type="match status" value="1"/>
</dbReference>
<evidence type="ECO:0000259" key="1">
    <source>
        <dbReference type="Pfam" id="PF08450"/>
    </source>
</evidence>
<keyword evidence="3" id="KW-1185">Reference proteome</keyword>
<dbReference type="InterPro" id="IPR013658">
    <property type="entry name" value="SGL"/>
</dbReference>
<dbReference type="Gene3D" id="2.120.10.30">
    <property type="entry name" value="TolB, C-terminal domain"/>
    <property type="match status" value="1"/>
</dbReference>